<evidence type="ECO:0000313" key="1">
    <source>
        <dbReference type="EMBL" id="KAF4634839.1"/>
    </source>
</evidence>
<keyword evidence="2" id="KW-1185">Reference proteome</keyword>
<dbReference type="EMBL" id="JAAMPI010000156">
    <property type="protein sequence ID" value="KAF4634839.1"/>
    <property type="molecule type" value="Genomic_DNA"/>
</dbReference>
<reference evidence="1 2" key="1">
    <citation type="submission" date="2020-03" db="EMBL/GenBank/DDBJ databases">
        <title>Draft Genome Sequence of Cudoniella acicularis.</title>
        <authorList>
            <person name="Buettner E."/>
            <person name="Kellner H."/>
        </authorList>
    </citation>
    <scope>NUCLEOTIDE SEQUENCE [LARGE SCALE GENOMIC DNA]</scope>
    <source>
        <strain evidence="1 2">DSM 108380</strain>
    </source>
</reference>
<proteinExistence type="predicted"/>
<dbReference type="AlphaFoldDB" id="A0A8H4RTS7"/>
<protein>
    <submittedName>
        <fullName evidence="1">Uncharacterized protein</fullName>
    </submittedName>
</protein>
<evidence type="ECO:0000313" key="2">
    <source>
        <dbReference type="Proteomes" id="UP000566819"/>
    </source>
</evidence>
<sequence length="407" mass="47121">MTCYLLKIPIEIRLRIYELLLPDKPIPARYTNSRCLSSDGGLVCTTFLRANHQIHDEAVHLLYAVRAFTIELDADRLVMCNSSKKLAHSGNHALQDYQMQLMLLEQQNKKRLMMARQEQDNMMNNGSSSSSHRPAINYTKPYTGSPVIPYTYGPTEPAWSPPLSVNYFNMIQSFLVEIVFPPPSGPNLSSHSPRRSPEAEAKALELKLYDYCDHLHKLIGRFRFTQRPLARLEVVLKFRKTEMKRDETISAAQVLLRPFQRLREVIKLAVPLILVNDFEDREVEFLNRPECAMSVADRNFYDYLNCWSSDLSSSRPLLDSPVFKAYWQLERLLSSIKNHHLDEKFFRFTELLHTARVAREADDLPSFRAVWNLVVGIWFDYVNDQRQFRSNVSLSIDAIGSTIEENS</sequence>
<dbReference type="OrthoDB" id="5600002at2759"/>
<name>A0A8H4RTS7_9HELO</name>
<gene>
    <name evidence="1" type="ORF">G7Y89_g3253</name>
</gene>
<dbReference type="Proteomes" id="UP000566819">
    <property type="component" value="Unassembled WGS sequence"/>
</dbReference>
<accession>A0A8H4RTS7</accession>
<comment type="caution">
    <text evidence="1">The sequence shown here is derived from an EMBL/GenBank/DDBJ whole genome shotgun (WGS) entry which is preliminary data.</text>
</comment>
<organism evidence="1 2">
    <name type="scientific">Cudoniella acicularis</name>
    <dbReference type="NCBI Taxonomy" id="354080"/>
    <lineage>
        <taxon>Eukaryota</taxon>
        <taxon>Fungi</taxon>
        <taxon>Dikarya</taxon>
        <taxon>Ascomycota</taxon>
        <taxon>Pezizomycotina</taxon>
        <taxon>Leotiomycetes</taxon>
        <taxon>Helotiales</taxon>
        <taxon>Tricladiaceae</taxon>
        <taxon>Cudoniella</taxon>
    </lineage>
</organism>